<evidence type="ECO:0000259" key="10">
    <source>
        <dbReference type="Pfam" id="PF02866"/>
    </source>
</evidence>
<evidence type="ECO:0000256" key="4">
    <source>
        <dbReference type="ARBA" id="ARBA00023002"/>
    </source>
</evidence>
<dbReference type="PANTHER" id="PTHR11540:SF16">
    <property type="entry name" value="MALATE DEHYDROGENASE, MITOCHONDRIAL"/>
    <property type="match status" value="1"/>
</dbReference>
<dbReference type="SUPFAM" id="SSF56327">
    <property type="entry name" value="LDH C-terminal domain-like"/>
    <property type="match status" value="1"/>
</dbReference>
<dbReference type="SUPFAM" id="SSF51735">
    <property type="entry name" value="NAD(P)-binding Rossmann-fold domains"/>
    <property type="match status" value="1"/>
</dbReference>
<comment type="catalytic activity">
    <reaction evidence="6 8">
        <text>(S)-malate + NAD(+) = oxaloacetate + NADH + H(+)</text>
        <dbReference type="Rhea" id="RHEA:21432"/>
        <dbReference type="ChEBI" id="CHEBI:15378"/>
        <dbReference type="ChEBI" id="CHEBI:15589"/>
        <dbReference type="ChEBI" id="CHEBI:16452"/>
        <dbReference type="ChEBI" id="CHEBI:57540"/>
        <dbReference type="ChEBI" id="CHEBI:57945"/>
        <dbReference type="EC" id="1.1.1.37"/>
    </reaction>
</comment>
<dbReference type="NCBIfam" id="TIGR01772">
    <property type="entry name" value="MDH_euk_gproteo"/>
    <property type="match status" value="1"/>
</dbReference>
<gene>
    <name evidence="11" type="ORF">RUM44_006743</name>
</gene>
<sequence length="357" mass="38716">MLSVVKLLSRRLLRKNSAVRRQVRFYSKAEPKCPAMKVTICGASGNIGQPLSLMLKQCPYIDELNLFDIIGACGVGLELSHVDTKCKVRAYTGKEQVKESLKNTRIAVICAGMPKKCISSNEDSFPENAKIAMELAAACGEICPEALIAVVTSPTNSTVPVVCEVLKRWGRYDPNRVFGVTTLDCVRANMFVAEVLGLEPEGVVVPVIGGHSESTIVPVLSQAKPSNEFKPEEISQLTKAIQNAGNEVIKAKDGHSAATLSTAFAAARFIISLVKGLIGHRGVVECTYVPTDCMEGVSYFAAPIELGPNGVMRNLGVPNLSEYECNLLQYAIPFLQRDIKRGEDFVKCQKSSEMLTC</sequence>
<dbReference type="InterPro" id="IPR022383">
    <property type="entry name" value="Lactate/malate_DH_C"/>
</dbReference>
<dbReference type="InterPro" id="IPR010097">
    <property type="entry name" value="Malate_DH_type1"/>
</dbReference>
<evidence type="ECO:0000313" key="11">
    <source>
        <dbReference type="EMBL" id="KAK6620342.1"/>
    </source>
</evidence>
<feature type="domain" description="Lactate/malate dehydrogenase C-terminal" evidence="10">
    <location>
        <begin position="181"/>
        <end position="345"/>
    </location>
</feature>
<evidence type="ECO:0000256" key="8">
    <source>
        <dbReference type="RuleBase" id="RU003405"/>
    </source>
</evidence>
<evidence type="ECO:0000259" key="9">
    <source>
        <dbReference type="Pfam" id="PF00056"/>
    </source>
</evidence>
<evidence type="ECO:0000256" key="3">
    <source>
        <dbReference type="ARBA" id="ARBA00022532"/>
    </source>
</evidence>
<dbReference type="InterPro" id="IPR001236">
    <property type="entry name" value="Lactate/malate_DH_N"/>
</dbReference>
<evidence type="ECO:0000256" key="1">
    <source>
        <dbReference type="ARBA" id="ARBA00008824"/>
    </source>
</evidence>
<evidence type="ECO:0000256" key="2">
    <source>
        <dbReference type="ARBA" id="ARBA00011738"/>
    </source>
</evidence>
<keyword evidence="5 8" id="KW-0520">NAD</keyword>
<dbReference type="PANTHER" id="PTHR11540">
    <property type="entry name" value="MALATE AND LACTATE DEHYDROGENASE"/>
    <property type="match status" value="1"/>
</dbReference>
<keyword evidence="3 8" id="KW-0816">Tricarboxylic acid cycle</keyword>
<dbReference type="PROSITE" id="PS00068">
    <property type="entry name" value="MDH"/>
    <property type="match status" value="1"/>
</dbReference>
<accession>A0ABR1AIY9</accession>
<dbReference type="InterPro" id="IPR001252">
    <property type="entry name" value="Malate_DH_AS"/>
</dbReference>
<evidence type="ECO:0000256" key="7">
    <source>
        <dbReference type="RuleBase" id="RU003369"/>
    </source>
</evidence>
<keyword evidence="12" id="KW-1185">Reference proteome</keyword>
<dbReference type="InterPro" id="IPR001557">
    <property type="entry name" value="L-lactate/malate_DH"/>
</dbReference>
<dbReference type="Gene3D" id="3.90.110.10">
    <property type="entry name" value="Lactate dehydrogenase/glycoside hydrolase, family 4, C-terminal"/>
    <property type="match status" value="1"/>
</dbReference>
<protein>
    <recommendedName>
        <fullName evidence="8">Malate dehydrogenase</fullName>
        <ecNumber evidence="8">1.1.1.37</ecNumber>
    </recommendedName>
</protein>
<dbReference type="InterPro" id="IPR015955">
    <property type="entry name" value="Lactate_DH/Glyco_Ohase_4_C"/>
</dbReference>
<evidence type="ECO:0000256" key="5">
    <source>
        <dbReference type="ARBA" id="ARBA00023027"/>
    </source>
</evidence>
<dbReference type="EC" id="1.1.1.37" evidence="8"/>
<organism evidence="11 12">
    <name type="scientific">Polyplax serrata</name>
    <name type="common">Common mouse louse</name>
    <dbReference type="NCBI Taxonomy" id="468196"/>
    <lineage>
        <taxon>Eukaryota</taxon>
        <taxon>Metazoa</taxon>
        <taxon>Ecdysozoa</taxon>
        <taxon>Arthropoda</taxon>
        <taxon>Hexapoda</taxon>
        <taxon>Insecta</taxon>
        <taxon>Pterygota</taxon>
        <taxon>Neoptera</taxon>
        <taxon>Paraneoptera</taxon>
        <taxon>Psocodea</taxon>
        <taxon>Troctomorpha</taxon>
        <taxon>Phthiraptera</taxon>
        <taxon>Anoplura</taxon>
        <taxon>Polyplacidae</taxon>
        <taxon>Polyplax</taxon>
    </lineage>
</organism>
<dbReference type="Gene3D" id="3.40.50.720">
    <property type="entry name" value="NAD(P)-binding Rossmann-like Domain"/>
    <property type="match status" value="1"/>
</dbReference>
<comment type="similarity">
    <text evidence="1">Belongs to the LDH/MDH superfamily. MDH type 1 family.</text>
</comment>
<dbReference type="Pfam" id="PF02866">
    <property type="entry name" value="Ldh_1_C"/>
    <property type="match status" value="1"/>
</dbReference>
<dbReference type="EMBL" id="JAWJWF010000048">
    <property type="protein sequence ID" value="KAK6620342.1"/>
    <property type="molecule type" value="Genomic_DNA"/>
</dbReference>
<dbReference type="Proteomes" id="UP001359485">
    <property type="component" value="Unassembled WGS sequence"/>
</dbReference>
<evidence type="ECO:0000313" key="12">
    <source>
        <dbReference type="Proteomes" id="UP001359485"/>
    </source>
</evidence>
<comment type="caution">
    <text evidence="11">The sequence shown here is derived from an EMBL/GenBank/DDBJ whole genome shotgun (WGS) entry which is preliminary data.</text>
</comment>
<feature type="domain" description="Lactate/malate dehydrogenase N-terminal" evidence="9">
    <location>
        <begin position="36"/>
        <end position="179"/>
    </location>
</feature>
<comment type="subunit">
    <text evidence="2">Homodimer.</text>
</comment>
<keyword evidence="4 7" id="KW-0560">Oxidoreductase</keyword>
<dbReference type="PIRSF" id="PIRSF000102">
    <property type="entry name" value="Lac_mal_DH"/>
    <property type="match status" value="1"/>
</dbReference>
<name>A0ABR1AIY9_POLSC</name>
<dbReference type="Pfam" id="PF00056">
    <property type="entry name" value="Ldh_1_N"/>
    <property type="match status" value="1"/>
</dbReference>
<dbReference type="InterPro" id="IPR036291">
    <property type="entry name" value="NAD(P)-bd_dom_sf"/>
</dbReference>
<proteinExistence type="inferred from homology"/>
<dbReference type="CDD" id="cd01337">
    <property type="entry name" value="MDH_glyoxysomal_mitochondrial"/>
    <property type="match status" value="1"/>
</dbReference>
<reference evidence="11 12" key="1">
    <citation type="submission" date="2023-09" db="EMBL/GenBank/DDBJ databases">
        <title>Genomes of two closely related lineages of the louse Polyplax serrata with different host specificities.</title>
        <authorList>
            <person name="Martinu J."/>
            <person name="Tarabai H."/>
            <person name="Stefka J."/>
            <person name="Hypsa V."/>
        </authorList>
    </citation>
    <scope>NUCLEOTIDE SEQUENCE [LARGE SCALE GENOMIC DNA]</scope>
    <source>
        <strain evidence="11">98ZLc_SE</strain>
    </source>
</reference>
<evidence type="ECO:0000256" key="6">
    <source>
        <dbReference type="ARBA" id="ARBA00048313"/>
    </source>
</evidence>